<dbReference type="STRING" id="445932.Emin_0839"/>
<dbReference type="InterPro" id="IPR036895">
    <property type="entry name" value="Uracil-DNA_glycosylase-like_sf"/>
</dbReference>
<feature type="domain" description="Uracil-DNA glycosylase-like" evidence="13">
    <location>
        <begin position="118"/>
        <end position="282"/>
    </location>
</feature>
<dbReference type="GO" id="GO:0051539">
    <property type="term" value="F:4 iron, 4 sulfur cluster binding"/>
    <property type="evidence" value="ECO:0007669"/>
    <property type="project" value="UniProtKB-KW"/>
</dbReference>
<reference evidence="14 15" key="1">
    <citation type="journal article" date="2009" name="Appl. Environ. Microbiol.">
        <title>Genomic analysis of 'Elusimicrobium minutum,' the first cultivated representative of the phylum 'Elusimicrobia' (formerly termite group 1).</title>
        <authorList>
            <person name="Herlemann D.P.R."/>
            <person name="Geissinger O."/>
            <person name="Ikeda-Ohtsubo W."/>
            <person name="Kunin V."/>
            <person name="Sun H."/>
            <person name="Lapidus A."/>
            <person name="Hugenholtz P."/>
            <person name="Brune A."/>
        </authorList>
    </citation>
    <scope>NUCLEOTIDE SEQUENCE [LARGE SCALE GENOMIC DNA]</scope>
    <source>
        <strain evidence="14 15">Pei191</strain>
    </source>
</reference>
<dbReference type="Gene3D" id="3.40.470.10">
    <property type="entry name" value="Uracil-DNA glycosylase-like domain"/>
    <property type="match status" value="1"/>
</dbReference>
<keyword evidence="7" id="KW-0227">DNA damage</keyword>
<dbReference type="NCBIfam" id="TIGR00758">
    <property type="entry name" value="UDG_fam4"/>
    <property type="match status" value="1"/>
</dbReference>
<proteinExistence type="inferred from homology"/>
<dbReference type="InterPro" id="IPR005122">
    <property type="entry name" value="Uracil-DNA_glycosylase-like"/>
</dbReference>
<keyword evidence="10" id="KW-0411">Iron-sulfur</keyword>
<evidence type="ECO:0000256" key="8">
    <source>
        <dbReference type="ARBA" id="ARBA00022801"/>
    </source>
</evidence>
<dbReference type="InterPro" id="IPR005273">
    <property type="entry name" value="Ura-DNA_glyco_family4"/>
</dbReference>
<comment type="similarity">
    <text evidence="2">Belongs to the uracil-DNA glycosylase (UDG) superfamily. Type 4 (UDGa) family.</text>
</comment>
<protein>
    <recommendedName>
        <fullName evidence="4">Type-4 uracil-DNA glycosylase</fullName>
        <ecNumber evidence="3">3.2.2.27</ecNumber>
    </recommendedName>
</protein>
<dbReference type="Proteomes" id="UP000001029">
    <property type="component" value="Chromosome"/>
</dbReference>
<evidence type="ECO:0000256" key="7">
    <source>
        <dbReference type="ARBA" id="ARBA00022763"/>
    </source>
</evidence>
<evidence type="ECO:0000256" key="11">
    <source>
        <dbReference type="ARBA" id="ARBA00023204"/>
    </source>
</evidence>
<dbReference type="CDD" id="cd10030">
    <property type="entry name" value="UDG-F4_TTUDGA_SPO1dp_like"/>
    <property type="match status" value="1"/>
</dbReference>
<evidence type="ECO:0000256" key="10">
    <source>
        <dbReference type="ARBA" id="ARBA00023014"/>
    </source>
</evidence>
<dbReference type="Pfam" id="PF03167">
    <property type="entry name" value="UDG"/>
    <property type="match status" value="1"/>
</dbReference>
<evidence type="ECO:0000256" key="1">
    <source>
        <dbReference type="ARBA" id="ARBA00001400"/>
    </source>
</evidence>
<accession>B2KCZ8</accession>
<dbReference type="OrthoDB" id="5290748at2"/>
<evidence type="ECO:0000256" key="12">
    <source>
        <dbReference type="SAM" id="MobiDB-lite"/>
    </source>
</evidence>
<dbReference type="EC" id="3.2.2.27" evidence="3"/>
<evidence type="ECO:0000313" key="14">
    <source>
        <dbReference type="EMBL" id="ACC98394.1"/>
    </source>
</evidence>
<evidence type="ECO:0000256" key="4">
    <source>
        <dbReference type="ARBA" id="ARBA00019403"/>
    </source>
</evidence>
<dbReference type="SMART" id="SM00987">
    <property type="entry name" value="UreE_C"/>
    <property type="match status" value="1"/>
</dbReference>
<dbReference type="GO" id="GO:0006281">
    <property type="term" value="P:DNA repair"/>
    <property type="evidence" value="ECO:0007669"/>
    <property type="project" value="UniProtKB-KW"/>
</dbReference>
<evidence type="ECO:0000313" key="15">
    <source>
        <dbReference type="Proteomes" id="UP000001029"/>
    </source>
</evidence>
<keyword evidence="11" id="KW-0234">DNA repair</keyword>
<evidence type="ECO:0000256" key="2">
    <source>
        <dbReference type="ARBA" id="ARBA00006521"/>
    </source>
</evidence>
<dbReference type="InterPro" id="IPR051536">
    <property type="entry name" value="UDG_Type-4/5"/>
</dbReference>
<dbReference type="KEGG" id="emi:Emin_0839"/>
<keyword evidence="5" id="KW-0004">4Fe-4S</keyword>
<feature type="compositionally biased region" description="Low complexity" evidence="12">
    <location>
        <begin position="44"/>
        <end position="59"/>
    </location>
</feature>
<dbReference type="SMART" id="SM00986">
    <property type="entry name" value="UDG"/>
    <property type="match status" value="1"/>
</dbReference>
<dbReference type="PANTHER" id="PTHR33693">
    <property type="entry name" value="TYPE-5 URACIL-DNA GLYCOSYLASE"/>
    <property type="match status" value="1"/>
</dbReference>
<organism evidence="14 15">
    <name type="scientific">Elusimicrobium minutum (strain Pei191)</name>
    <dbReference type="NCBI Taxonomy" id="445932"/>
    <lineage>
        <taxon>Bacteria</taxon>
        <taxon>Pseudomonadati</taxon>
        <taxon>Elusimicrobiota</taxon>
        <taxon>Elusimicrobia</taxon>
        <taxon>Elusimicrobiales</taxon>
        <taxon>Elusimicrobiaceae</taxon>
        <taxon>Elusimicrobium</taxon>
    </lineage>
</organism>
<gene>
    <name evidence="14" type="ordered locus">Emin_0839</name>
</gene>
<feature type="region of interest" description="Disordered" evidence="12">
    <location>
        <begin position="35"/>
        <end position="86"/>
    </location>
</feature>
<dbReference type="GO" id="GO:0004844">
    <property type="term" value="F:uracil DNA N-glycosylase activity"/>
    <property type="evidence" value="ECO:0007669"/>
    <property type="project" value="UniProtKB-EC"/>
</dbReference>
<evidence type="ECO:0000256" key="6">
    <source>
        <dbReference type="ARBA" id="ARBA00022723"/>
    </source>
</evidence>
<keyword evidence="6" id="KW-0479">Metal-binding</keyword>
<dbReference type="EMBL" id="CP001055">
    <property type="protein sequence ID" value="ACC98394.1"/>
    <property type="molecule type" value="Genomic_DNA"/>
</dbReference>
<sequence>MKKELRSLVKEFAGVLANSEEDDFFIAAAKEENAAAVSSKQEVKPPQAAPAPAKSAESVLSAQNNAQTLKEDSSMPAPQTPKTKKINSNKEAELNALAEQILTCKKCPLGETRLNAVPGEGNADAKLMFIGEGPGFDEDHQGRPFIGRAGTLLTKMIEAMGLKREEVFIANMVKCHPMTDPSNPEKHGNDRAPSKEEIAYCRKYIEAQIALIQPEFIVALGGVAAKSLIKDADSLGALRNKVHTLELDNFDLEGKTKIVATYHPAALLRNPNWKKDAWADLQMVMKEMGLKSPQKPI</sequence>
<keyword evidence="15" id="KW-1185">Reference proteome</keyword>
<name>B2KCZ8_ELUMP</name>
<evidence type="ECO:0000256" key="3">
    <source>
        <dbReference type="ARBA" id="ARBA00012030"/>
    </source>
</evidence>
<dbReference type="RefSeq" id="WP_012415009.1">
    <property type="nucleotide sequence ID" value="NC_010644.1"/>
</dbReference>
<comment type="catalytic activity">
    <reaction evidence="1">
        <text>Hydrolyzes single-stranded DNA or mismatched double-stranded DNA and polynucleotides, releasing free uracil.</text>
        <dbReference type="EC" id="3.2.2.27"/>
    </reaction>
</comment>
<dbReference type="PANTHER" id="PTHR33693:SF1">
    <property type="entry name" value="TYPE-4 URACIL-DNA GLYCOSYLASE"/>
    <property type="match status" value="1"/>
</dbReference>
<dbReference type="GO" id="GO:0046872">
    <property type="term" value="F:metal ion binding"/>
    <property type="evidence" value="ECO:0007669"/>
    <property type="project" value="UniProtKB-KW"/>
</dbReference>
<keyword evidence="9" id="KW-0408">Iron</keyword>
<dbReference type="SUPFAM" id="SSF52141">
    <property type="entry name" value="Uracil-DNA glycosylase-like"/>
    <property type="match status" value="1"/>
</dbReference>
<dbReference type="HOGENOM" id="CLU_044815_1_0_0"/>
<keyword evidence="8" id="KW-0378">Hydrolase</keyword>
<evidence type="ECO:0000256" key="5">
    <source>
        <dbReference type="ARBA" id="ARBA00022485"/>
    </source>
</evidence>
<evidence type="ECO:0000259" key="13">
    <source>
        <dbReference type="SMART" id="SM00986"/>
    </source>
</evidence>
<dbReference type="AlphaFoldDB" id="B2KCZ8"/>
<evidence type="ECO:0000256" key="9">
    <source>
        <dbReference type="ARBA" id="ARBA00023004"/>
    </source>
</evidence>